<comment type="function">
    <text evidence="6">Specifically methylates the N7 position of guanine in position 527 of 16S rRNA.</text>
</comment>
<keyword evidence="5 6" id="KW-0949">S-adenosyl-L-methionine</keyword>
<protein>
    <recommendedName>
        <fullName evidence="6">Ribosomal RNA small subunit methyltransferase G</fullName>
        <ecNumber evidence="6">2.1.1.170</ecNumber>
    </recommendedName>
    <alternativeName>
        <fullName evidence="6">16S rRNA 7-methylguanosine methyltransferase</fullName>
        <shortName evidence="6">16S rRNA m7G methyltransferase</shortName>
    </alternativeName>
</protein>
<organism evidence="7 8">
    <name type="scientific">Sphingomonas caseinilyticus</name>
    <dbReference type="NCBI Taxonomy" id="2908205"/>
    <lineage>
        <taxon>Bacteria</taxon>
        <taxon>Pseudomonadati</taxon>
        <taxon>Pseudomonadota</taxon>
        <taxon>Alphaproteobacteria</taxon>
        <taxon>Sphingomonadales</taxon>
        <taxon>Sphingomonadaceae</taxon>
        <taxon>Sphingomonas</taxon>
    </lineage>
</organism>
<evidence type="ECO:0000313" key="7">
    <source>
        <dbReference type="EMBL" id="MCL6698794.1"/>
    </source>
</evidence>
<comment type="catalytic activity">
    <reaction evidence="6">
        <text>guanosine(527) in 16S rRNA + S-adenosyl-L-methionine = N(7)-methylguanosine(527) in 16S rRNA + S-adenosyl-L-homocysteine</text>
        <dbReference type="Rhea" id="RHEA:42732"/>
        <dbReference type="Rhea" id="RHEA-COMP:10209"/>
        <dbReference type="Rhea" id="RHEA-COMP:10210"/>
        <dbReference type="ChEBI" id="CHEBI:57856"/>
        <dbReference type="ChEBI" id="CHEBI:59789"/>
        <dbReference type="ChEBI" id="CHEBI:74269"/>
        <dbReference type="ChEBI" id="CHEBI:74480"/>
        <dbReference type="EC" id="2.1.1.170"/>
    </reaction>
</comment>
<dbReference type="GO" id="GO:0008168">
    <property type="term" value="F:methyltransferase activity"/>
    <property type="evidence" value="ECO:0007669"/>
    <property type="project" value="UniProtKB-KW"/>
</dbReference>
<dbReference type="Gene3D" id="3.40.50.150">
    <property type="entry name" value="Vaccinia Virus protein VP39"/>
    <property type="match status" value="1"/>
</dbReference>
<dbReference type="InterPro" id="IPR029063">
    <property type="entry name" value="SAM-dependent_MTases_sf"/>
</dbReference>
<dbReference type="Pfam" id="PF02527">
    <property type="entry name" value="GidB"/>
    <property type="match status" value="1"/>
</dbReference>
<evidence type="ECO:0000256" key="2">
    <source>
        <dbReference type="ARBA" id="ARBA00022552"/>
    </source>
</evidence>
<dbReference type="PANTHER" id="PTHR31760">
    <property type="entry name" value="S-ADENOSYL-L-METHIONINE-DEPENDENT METHYLTRANSFERASES SUPERFAMILY PROTEIN"/>
    <property type="match status" value="1"/>
</dbReference>
<dbReference type="SUPFAM" id="SSF53335">
    <property type="entry name" value="S-adenosyl-L-methionine-dependent methyltransferases"/>
    <property type="match status" value="1"/>
</dbReference>
<comment type="caution">
    <text evidence="7">The sequence shown here is derived from an EMBL/GenBank/DDBJ whole genome shotgun (WGS) entry which is preliminary data.</text>
</comment>
<keyword evidence="4 6" id="KW-0808">Transferase</keyword>
<comment type="similarity">
    <text evidence="6">Belongs to the methyltransferase superfamily. RNA methyltransferase RsmG family.</text>
</comment>
<dbReference type="HAMAP" id="MF_00074">
    <property type="entry name" value="16SrRNA_methyltr_G"/>
    <property type="match status" value="1"/>
</dbReference>
<dbReference type="RefSeq" id="WP_249904181.1">
    <property type="nucleotide sequence ID" value="NZ_JAMGBA010000002.1"/>
</dbReference>
<dbReference type="EC" id="2.1.1.170" evidence="6"/>
<evidence type="ECO:0000256" key="5">
    <source>
        <dbReference type="ARBA" id="ARBA00022691"/>
    </source>
</evidence>
<dbReference type="CDD" id="cd02440">
    <property type="entry name" value="AdoMet_MTases"/>
    <property type="match status" value="1"/>
</dbReference>
<feature type="binding site" evidence="6">
    <location>
        <position position="143"/>
    </location>
    <ligand>
        <name>S-adenosyl-L-methionine</name>
        <dbReference type="ChEBI" id="CHEBI:59789"/>
    </ligand>
</feature>
<evidence type="ECO:0000256" key="3">
    <source>
        <dbReference type="ARBA" id="ARBA00022603"/>
    </source>
</evidence>
<gene>
    <name evidence="6 7" type="primary">rsmG</name>
    <name evidence="7" type="ORF">LZ496_08380</name>
</gene>
<feature type="binding site" evidence="6">
    <location>
        <position position="85"/>
    </location>
    <ligand>
        <name>S-adenosyl-L-methionine</name>
        <dbReference type="ChEBI" id="CHEBI:59789"/>
    </ligand>
</feature>
<comment type="subcellular location">
    <subcellularLocation>
        <location evidence="6">Cytoplasm</location>
    </subcellularLocation>
</comment>
<keyword evidence="3 6" id="KW-0489">Methyltransferase</keyword>
<name>A0ABT0RUT5_9SPHN</name>
<feature type="binding site" evidence="6">
    <location>
        <position position="80"/>
    </location>
    <ligand>
        <name>S-adenosyl-L-methionine</name>
        <dbReference type="ChEBI" id="CHEBI:59789"/>
    </ligand>
</feature>
<evidence type="ECO:0000256" key="6">
    <source>
        <dbReference type="HAMAP-Rule" id="MF_00074"/>
    </source>
</evidence>
<proteinExistence type="inferred from homology"/>
<dbReference type="Proteomes" id="UP001203410">
    <property type="component" value="Unassembled WGS sequence"/>
</dbReference>
<reference evidence="7 8" key="1">
    <citation type="submission" date="2022-05" db="EMBL/GenBank/DDBJ databases">
        <authorList>
            <person name="Jo J.-H."/>
            <person name="Im W.-T."/>
        </authorList>
    </citation>
    <scope>NUCLEOTIDE SEQUENCE [LARGE SCALE GENOMIC DNA]</scope>
    <source>
        <strain evidence="7 8">NSE70-1</strain>
    </source>
</reference>
<sequence>MTDASRWDAVLSCLPDPRRESVSRETLEQLDSFAAMLVEENQSQNLVAAASIPELWTRHIVDGAQLLGLAEGQGSWCDIGSGPGLPGLVIAILGGRPMTLNEPRKLRADFLRRAVAALRLDYVNIAECKVERLEGKFDFITARAVARLDKLFGMACHLAHSDTKWVLPKGEKAQSELVEARGSWQGSFRLVPSRTHPASAIVVADHVQRRGKR</sequence>
<keyword evidence="1 6" id="KW-0963">Cytoplasm</keyword>
<evidence type="ECO:0000313" key="8">
    <source>
        <dbReference type="Proteomes" id="UP001203410"/>
    </source>
</evidence>
<dbReference type="PANTHER" id="PTHR31760:SF0">
    <property type="entry name" value="S-ADENOSYL-L-METHIONINE-DEPENDENT METHYLTRANSFERASES SUPERFAMILY PROTEIN"/>
    <property type="match status" value="1"/>
</dbReference>
<dbReference type="GO" id="GO:0032259">
    <property type="term" value="P:methylation"/>
    <property type="evidence" value="ECO:0007669"/>
    <property type="project" value="UniProtKB-KW"/>
</dbReference>
<feature type="binding site" evidence="6">
    <location>
        <begin position="130"/>
        <end position="131"/>
    </location>
    <ligand>
        <name>S-adenosyl-L-methionine</name>
        <dbReference type="ChEBI" id="CHEBI:59789"/>
    </ligand>
</feature>
<evidence type="ECO:0000256" key="4">
    <source>
        <dbReference type="ARBA" id="ARBA00022679"/>
    </source>
</evidence>
<keyword evidence="8" id="KW-1185">Reference proteome</keyword>
<dbReference type="EMBL" id="JAMGBA010000002">
    <property type="protein sequence ID" value="MCL6698794.1"/>
    <property type="molecule type" value="Genomic_DNA"/>
</dbReference>
<keyword evidence="2 6" id="KW-0698">rRNA processing</keyword>
<evidence type="ECO:0000256" key="1">
    <source>
        <dbReference type="ARBA" id="ARBA00022490"/>
    </source>
</evidence>
<accession>A0ABT0RUT5</accession>
<dbReference type="NCBIfam" id="TIGR00138">
    <property type="entry name" value="rsmG_gidB"/>
    <property type="match status" value="1"/>
</dbReference>
<dbReference type="InterPro" id="IPR003682">
    <property type="entry name" value="rRNA_ssu_MeTfrase_G"/>
</dbReference>
<comment type="caution">
    <text evidence="6">Lacks conserved residue(s) required for the propagation of feature annotation.</text>
</comment>